<dbReference type="KEGG" id="lak:106158098"/>
<dbReference type="GeneID" id="106158098"/>
<proteinExistence type="inferred from homology"/>
<feature type="region of interest" description="Disordered" evidence="16">
    <location>
        <begin position="410"/>
        <end position="429"/>
    </location>
</feature>
<keyword evidence="9" id="KW-0967">Endosome</keyword>
<keyword evidence="5" id="KW-0963">Cytoplasm</keyword>
<dbReference type="Pfam" id="PF01363">
    <property type="entry name" value="FYVE"/>
    <property type="match status" value="1"/>
</dbReference>
<dbReference type="SUPFAM" id="SSF103652">
    <property type="entry name" value="G protein-binding domain"/>
    <property type="match status" value="1"/>
</dbReference>
<feature type="region of interest" description="Disordered" evidence="16">
    <location>
        <begin position="1"/>
        <end position="22"/>
    </location>
</feature>
<evidence type="ECO:0000256" key="10">
    <source>
        <dbReference type="ARBA" id="ARBA00022771"/>
    </source>
</evidence>
<feature type="compositionally biased region" description="Basic and acidic residues" evidence="16">
    <location>
        <begin position="335"/>
        <end position="371"/>
    </location>
</feature>
<keyword evidence="10 14" id="KW-0863">Zinc-finger</keyword>
<dbReference type="STRING" id="7574.A0A1S3HWM1"/>
<evidence type="ECO:0000256" key="7">
    <source>
        <dbReference type="ARBA" id="ARBA00022583"/>
    </source>
</evidence>
<feature type="coiled-coil region" evidence="15">
    <location>
        <begin position="110"/>
        <end position="205"/>
    </location>
</feature>
<evidence type="ECO:0000256" key="13">
    <source>
        <dbReference type="ARBA" id="ARBA00023054"/>
    </source>
</evidence>
<dbReference type="Pfam" id="PF09311">
    <property type="entry name" value="Rab5-bind"/>
    <property type="match status" value="1"/>
</dbReference>
<feature type="domain" description="FYVE-type" evidence="17">
    <location>
        <begin position="855"/>
        <end position="913"/>
    </location>
</feature>
<dbReference type="Gene3D" id="1.20.5.730">
    <property type="entry name" value="Single helix bin"/>
    <property type="match status" value="1"/>
</dbReference>
<evidence type="ECO:0000259" key="17">
    <source>
        <dbReference type="PROSITE" id="PS50178"/>
    </source>
</evidence>
<comment type="similarity">
    <text evidence="3">Belongs to the rabaptin family.</text>
</comment>
<reference evidence="19" key="1">
    <citation type="submission" date="2025-08" db="UniProtKB">
        <authorList>
            <consortium name="RefSeq"/>
        </authorList>
    </citation>
    <scope>IDENTIFICATION</scope>
    <source>
        <tissue evidence="19">Gonads</tissue>
    </source>
</reference>
<evidence type="ECO:0000256" key="14">
    <source>
        <dbReference type="PROSITE-ProRule" id="PRU00091"/>
    </source>
</evidence>
<name>A0A1S3HWM1_LINAN</name>
<dbReference type="PROSITE" id="PS50178">
    <property type="entry name" value="ZF_FYVE"/>
    <property type="match status" value="1"/>
</dbReference>
<keyword evidence="12" id="KW-0653">Protein transport</keyword>
<dbReference type="Gene3D" id="3.30.40.10">
    <property type="entry name" value="Zinc/RING finger domain, C3HC4 (zinc finger)"/>
    <property type="match status" value="1"/>
</dbReference>
<dbReference type="GO" id="GO:0015031">
    <property type="term" value="P:protein transport"/>
    <property type="evidence" value="ECO:0007669"/>
    <property type="project" value="UniProtKB-KW"/>
</dbReference>
<dbReference type="PANTHER" id="PTHR31179:SF7">
    <property type="entry name" value="FYVE-TYPE DOMAIN-CONTAINING PROTEIN"/>
    <property type="match status" value="1"/>
</dbReference>
<keyword evidence="4" id="KW-0813">Transport</keyword>
<evidence type="ECO:0000256" key="9">
    <source>
        <dbReference type="ARBA" id="ARBA00022753"/>
    </source>
</evidence>
<feature type="coiled-coil region" evidence="15">
    <location>
        <begin position="540"/>
        <end position="659"/>
    </location>
</feature>
<evidence type="ECO:0000313" key="18">
    <source>
        <dbReference type="Proteomes" id="UP000085678"/>
    </source>
</evidence>
<dbReference type="GO" id="GO:0005096">
    <property type="term" value="F:GTPase activator activity"/>
    <property type="evidence" value="ECO:0007669"/>
    <property type="project" value="InterPro"/>
</dbReference>
<dbReference type="OrthoDB" id="79940at2759"/>
<dbReference type="PANTHER" id="PTHR31179">
    <property type="entry name" value="RAB GTPASE-BINDING EFFECTOR PROTEIN"/>
    <property type="match status" value="1"/>
</dbReference>
<dbReference type="InterPro" id="IPR015390">
    <property type="entry name" value="Rabaptin_Rab5-bd_dom"/>
</dbReference>
<dbReference type="InterPro" id="IPR003914">
    <property type="entry name" value="Rabaptin"/>
</dbReference>
<dbReference type="SUPFAM" id="SSF57903">
    <property type="entry name" value="FYVE/PHD zinc finger"/>
    <property type="match status" value="1"/>
</dbReference>
<keyword evidence="7" id="KW-0254">Endocytosis</keyword>
<dbReference type="InterPro" id="IPR011011">
    <property type="entry name" value="Znf_FYVE_PHD"/>
</dbReference>
<feature type="compositionally biased region" description="Basic and acidic residues" evidence="16">
    <location>
        <begin position="7"/>
        <end position="21"/>
    </location>
</feature>
<evidence type="ECO:0000256" key="8">
    <source>
        <dbReference type="ARBA" id="ARBA00022723"/>
    </source>
</evidence>
<dbReference type="Pfam" id="PF03528">
    <property type="entry name" value="Rabaptin"/>
    <property type="match status" value="1"/>
</dbReference>
<evidence type="ECO:0000256" key="12">
    <source>
        <dbReference type="ARBA" id="ARBA00022927"/>
    </source>
</evidence>
<dbReference type="InterPro" id="IPR013083">
    <property type="entry name" value="Znf_RING/FYVE/PHD"/>
</dbReference>
<dbReference type="FunFam" id="1.20.5.730:FF:000005">
    <property type="entry name" value="RABaptiN (Rab effector)"/>
    <property type="match status" value="1"/>
</dbReference>
<dbReference type="RefSeq" id="XP_013389459.1">
    <property type="nucleotide sequence ID" value="XM_013534005.2"/>
</dbReference>
<keyword evidence="11" id="KW-0862">Zinc</keyword>
<keyword evidence="6" id="KW-0597">Phosphoprotein</keyword>
<dbReference type="Gene3D" id="1.20.5.340">
    <property type="match status" value="1"/>
</dbReference>
<organism evidence="18 19">
    <name type="scientific">Lingula anatina</name>
    <name type="common">Brachiopod</name>
    <name type="synonym">Lingula unguis</name>
    <dbReference type="NCBI Taxonomy" id="7574"/>
    <lineage>
        <taxon>Eukaryota</taxon>
        <taxon>Metazoa</taxon>
        <taxon>Spiralia</taxon>
        <taxon>Lophotrochozoa</taxon>
        <taxon>Brachiopoda</taxon>
        <taxon>Linguliformea</taxon>
        <taxon>Lingulata</taxon>
        <taxon>Lingulida</taxon>
        <taxon>Linguloidea</taxon>
        <taxon>Lingulidae</taxon>
        <taxon>Lingula</taxon>
    </lineage>
</organism>
<dbReference type="InParanoid" id="A0A1S3HWM1"/>
<sequence>MEQSQEEQARTRQAQEAEFGRKRAQFMDMFKKKEEELKELQHVFGTTKKENDNLKEELHRLKTELEDFHTATDLFKQDAMEDMQLKHQQELASMQQIMEEATEGVRDSVRAQYEQERASLLKTRERLEAEVQELKSKLTQEREGFLSSVTKTLKRVGVGAQSEAENLEEHMKKAQEDAQMLKSVVLPLEEEIESLKTKLREYEGQRGLSPSLVEFERREKSRSRSQSPALDLDEKVKELNHSLEVEKSSRTDLEMYTAVLNTQKSVLQDDNDKLRKELHEVCRLLEKEQKEHNDLKLTWQMANDQFLESQRLMMMDMRRMESVLSAEQQRQIAEMQKKDQDREAQEKKVRDLEQQRKEQEQRIADEEKQRQDPTMSPPKGLSPESDQDGSFTGSKTSLNSLQQDDLLNFFDTDNRGEGEGAEIPKSFSSSHIANFSKEISENSGLHETKSLQGVDGAGSTIRPSPDRIIHIPGLTQEQQKALKDPTPEHEASKSLVATVKSRSDTINLAGKRTVSEREWLWLQDELKAARAKLGRPCDMCNNYEAQLVQVQKQEQEAQEKIKSFERQLDVEKRALEATTKLKEELEETLKTAAEQTQQQIATLNTKVQESERFMSQLRQQYSQAFTDLQEQLKTLTETREEIQKELTQLQEENDALLGRHSKTAQQLQNEEINLPNNVEEMQLLLLKYKEEIIAAKVAKEHVEHNLKSEIMFLKDQILAEQQERANVEEEMSREVNSLQEQLALLQSVKSELERESKVRLDLEAKLKEVESQLKSSQAKSSQLISGLQSQLAEQNTKMTKLEEDLMKARSKVSSLQVDLDNSEAVQRDFVKLSQSLQIQLEKIRQSENEVRWQHEEDTDECTGCSQPFSVTKRKHHCRHCGRIFCSDCTAKTVVSGPNLRQSKVCDVCHTILVKDATPFFSTEPPPS</sequence>
<evidence type="ECO:0000256" key="6">
    <source>
        <dbReference type="ARBA" id="ARBA00022553"/>
    </source>
</evidence>
<dbReference type="GO" id="GO:0008270">
    <property type="term" value="F:zinc ion binding"/>
    <property type="evidence" value="ECO:0007669"/>
    <property type="project" value="UniProtKB-KW"/>
</dbReference>
<accession>A0A1S3HWM1</accession>
<evidence type="ECO:0000256" key="2">
    <source>
        <dbReference type="ARBA" id="ARBA00004496"/>
    </source>
</evidence>
<evidence type="ECO:0000256" key="3">
    <source>
        <dbReference type="ARBA" id="ARBA00006603"/>
    </source>
</evidence>
<dbReference type="GO" id="GO:0006897">
    <property type="term" value="P:endocytosis"/>
    <property type="evidence" value="ECO:0007669"/>
    <property type="project" value="UniProtKB-KW"/>
</dbReference>
<dbReference type="CDD" id="cd15739">
    <property type="entry name" value="FYVE_RABE_unchar"/>
    <property type="match status" value="1"/>
</dbReference>
<evidence type="ECO:0000256" key="5">
    <source>
        <dbReference type="ARBA" id="ARBA00022490"/>
    </source>
</evidence>
<feature type="coiled-coil region" evidence="15">
    <location>
        <begin position="23"/>
        <end position="71"/>
    </location>
</feature>
<gene>
    <name evidence="19" type="primary">LOC106158098</name>
</gene>
<feature type="compositionally biased region" description="Polar residues" evidence="16">
    <location>
        <begin position="388"/>
        <end position="405"/>
    </location>
</feature>
<protein>
    <submittedName>
        <fullName evidence="19">Rab GTPase-binding effector protein 1-like isoform X1</fullName>
    </submittedName>
</protein>
<evidence type="ECO:0000256" key="11">
    <source>
        <dbReference type="ARBA" id="ARBA00022833"/>
    </source>
</evidence>
<keyword evidence="8" id="KW-0479">Metal-binding</keyword>
<dbReference type="InterPro" id="IPR000306">
    <property type="entry name" value="Znf_FYVE"/>
</dbReference>
<dbReference type="GO" id="GO:0005769">
    <property type="term" value="C:early endosome"/>
    <property type="evidence" value="ECO:0007669"/>
    <property type="project" value="UniProtKB-SubCell"/>
</dbReference>
<dbReference type="InterPro" id="IPR018514">
    <property type="entry name" value="Rabaptin_CC"/>
</dbReference>
<dbReference type="GO" id="GO:0008083">
    <property type="term" value="F:growth factor activity"/>
    <property type="evidence" value="ECO:0007669"/>
    <property type="project" value="InterPro"/>
</dbReference>
<evidence type="ECO:0000256" key="1">
    <source>
        <dbReference type="ARBA" id="ARBA00004412"/>
    </source>
</evidence>
<comment type="subcellular location">
    <subcellularLocation>
        <location evidence="2">Cytoplasm</location>
    </subcellularLocation>
    <subcellularLocation>
        <location evidence="1">Early endosome</location>
    </subcellularLocation>
</comment>
<dbReference type="FunCoup" id="A0A1S3HWM1">
    <property type="interactions" value="1162"/>
</dbReference>
<feature type="coiled-coil region" evidence="15">
    <location>
        <begin position="710"/>
        <end position="818"/>
    </location>
</feature>
<dbReference type="InterPro" id="IPR017455">
    <property type="entry name" value="Znf_FYVE-rel"/>
</dbReference>
<dbReference type="AlphaFoldDB" id="A0A1S3HWM1"/>
<evidence type="ECO:0000256" key="15">
    <source>
        <dbReference type="SAM" id="Coils"/>
    </source>
</evidence>
<evidence type="ECO:0000256" key="4">
    <source>
        <dbReference type="ARBA" id="ARBA00022448"/>
    </source>
</evidence>
<dbReference type="Proteomes" id="UP000085678">
    <property type="component" value="Unplaced"/>
</dbReference>
<keyword evidence="13 15" id="KW-0175">Coiled coil</keyword>
<feature type="region of interest" description="Disordered" evidence="16">
    <location>
        <begin position="326"/>
        <end position="405"/>
    </location>
</feature>
<evidence type="ECO:0000256" key="16">
    <source>
        <dbReference type="SAM" id="MobiDB-lite"/>
    </source>
</evidence>
<dbReference type="SMART" id="SM00064">
    <property type="entry name" value="FYVE"/>
    <property type="match status" value="1"/>
</dbReference>
<evidence type="ECO:0000313" key="19">
    <source>
        <dbReference type="RefSeq" id="XP_013389459.1"/>
    </source>
</evidence>
<keyword evidence="18" id="KW-1185">Reference proteome</keyword>